<dbReference type="EC" id="3.4.21.89" evidence="3 8"/>
<protein>
    <recommendedName>
        <fullName evidence="4 8">Signal peptidase I</fullName>
        <ecNumber evidence="3 8">3.4.21.89</ecNumber>
    </recommendedName>
</protein>
<dbReference type="AlphaFoldDB" id="A0A3D9HN14"/>
<dbReference type="SUPFAM" id="SSF51306">
    <property type="entry name" value="LexA/Signal peptidase"/>
    <property type="match status" value="1"/>
</dbReference>
<proteinExistence type="inferred from homology"/>
<evidence type="ECO:0000256" key="8">
    <source>
        <dbReference type="RuleBase" id="RU003993"/>
    </source>
</evidence>
<comment type="catalytic activity">
    <reaction evidence="1 8">
        <text>Cleavage of hydrophobic, N-terminal signal or leader sequences from secreted and periplasmic proteins.</text>
        <dbReference type="EC" id="3.4.21.89"/>
    </reaction>
</comment>
<evidence type="ECO:0000256" key="2">
    <source>
        <dbReference type="ARBA" id="ARBA00009370"/>
    </source>
</evidence>
<dbReference type="CDD" id="cd06530">
    <property type="entry name" value="S26_SPase_I"/>
    <property type="match status" value="1"/>
</dbReference>
<dbReference type="InterPro" id="IPR036286">
    <property type="entry name" value="LexA/Signal_pep-like_sf"/>
</dbReference>
<dbReference type="PRINTS" id="PR00727">
    <property type="entry name" value="LEADERPTASE"/>
</dbReference>
<feature type="domain" description="Peptidase S26" evidence="10">
    <location>
        <begin position="23"/>
        <end position="243"/>
    </location>
</feature>
<feature type="active site" evidence="7">
    <location>
        <position position="54"/>
    </location>
</feature>
<dbReference type="RefSeq" id="WP_245957047.1">
    <property type="nucleotide sequence ID" value="NZ_QRDW01000004.1"/>
</dbReference>
<comment type="similarity">
    <text evidence="2 9">Belongs to the peptidase S26 family.</text>
</comment>
<dbReference type="NCBIfam" id="TIGR02227">
    <property type="entry name" value="sigpep_I_bact"/>
    <property type="match status" value="1"/>
</dbReference>
<accession>A0A3D9HN14</accession>
<dbReference type="InterPro" id="IPR000223">
    <property type="entry name" value="Pept_S26A_signal_pept_1"/>
</dbReference>
<dbReference type="InterPro" id="IPR019756">
    <property type="entry name" value="Pept_S26A_signal_pept_1_Ser-AS"/>
</dbReference>
<reference evidence="11 12" key="1">
    <citation type="submission" date="2018-07" db="EMBL/GenBank/DDBJ databases">
        <title>Genomic Encyclopedia of Type Strains, Phase III (KMG-III): the genomes of soil and plant-associated and newly described type strains.</title>
        <authorList>
            <person name="Whitman W."/>
        </authorList>
    </citation>
    <scope>NUCLEOTIDE SEQUENCE [LARGE SCALE GENOMIC DNA]</scope>
    <source>
        <strain evidence="11 12">CECT 8488</strain>
    </source>
</reference>
<evidence type="ECO:0000256" key="7">
    <source>
        <dbReference type="PIRSR" id="PIRSR600223-1"/>
    </source>
</evidence>
<dbReference type="EMBL" id="QRDW01000004">
    <property type="protein sequence ID" value="RED50890.1"/>
    <property type="molecule type" value="Genomic_DNA"/>
</dbReference>
<dbReference type="PANTHER" id="PTHR43390">
    <property type="entry name" value="SIGNAL PEPTIDASE I"/>
    <property type="match status" value="1"/>
</dbReference>
<organism evidence="11 12">
    <name type="scientific">Aestuariispira insulae</name>
    <dbReference type="NCBI Taxonomy" id="1461337"/>
    <lineage>
        <taxon>Bacteria</taxon>
        <taxon>Pseudomonadati</taxon>
        <taxon>Pseudomonadota</taxon>
        <taxon>Alphaproteobacteria</taxon>
        <taxon>Rhodospirillales</taxon>
        <taxon>Kiloniellaceae</taxon>
        <taxon>Aestuariispira</taxon>
    </lineage>
</organism>
<dbReference type="Proteomes" id="UP000256845">
    <property type="component" value="Unassembled WGS sequence"/>
</dbReference>
<dbReference type="Pfam" id="PF10502">
    <property type="entry name" value="Peptidase_S26"/>
    <property type="match status" value="1"/>
</dbReference>
<keyword evidence="6 8" id="KW-0378">Hydrolase</keyword>
<dbReference type="GO" id="GO:0009003">
    <property type="term" value="F:signal peptidase activity"/>
    <property type="evidence" value="ECO:0007669"/>
    <property type="project" value="UniProtKB-EC"/>
</dbReference>
<dbReference type="PROSITE" id="PS00760">
    <property type="entry name" value="SPASE_I_2"/>
    <property type="match status" value="1"/>
</dbReference>
<comment type="caution">
    <text evidence="11">The sequence shown here is derived from an EMBL/GenBank/DDBJ whole genome shotgun (WGS) entry which is preliminary data.</text>
</comment>
<evidence type="ECO:0000256" key="4">
    <source>
        <dbReference type="ARBA" id="ARBA00019232"/>
    </source>
</evidence>
<dbReference type="Gene3D" id="2.10.109.10">
    <property type="entry name" value="Umud Fragment, subunit A"/>
    <property type="match status" value="1"/>
</dbReference>
<comment type="subcellular location">
    <subcellularLocation>
        <location evidence="9">Membrane</location>
        <topology evidence="9">Single-pass type II membrane protein</topology>
    </subcellularLocation>
</comment>
<dbReference type="PROSITE" id="PS00501">
    <property type="entry name" value="SPASE_I_1"/>
    <property type="match status" value="1"/>
</dbReference>
<keyword evidence="5 8" id="KW-0645">Protease</keyword>
<gene>
    <name evidence="11" type="ORF">DFP90_104162</name>
</gene>
<dbReference type="InterPro" id="IPR019533">
    <property type="entry name" value="Peptidase_S26"/>
</dbReference>
<name>A0A3D9HN14_9PROT</name>
<evidence type="ECO:0000256" key="5">
    <source>
        <dbReference type="ARBA" id="ARBA00022670"/>
    </source>
</evidence>
<dbReference type="GO" id="GO:0006465">
    <property type="term" value="P:signal peptide processing"/>
    <property type="evidence" value="ECO:0007669"/>
    <property type="project" value="InterPro"/>
</dbReference>
<dbReference type="InterPro" id="IPR019757">
    <property type="entry name" value="Pept_S26A_signal_pept_1_Lys-AS"/>
</dbReference>
<keyword evidence="12" id="KW-1185">Reference proteome</keyword>
<evidence type="ECO:0000313" key="11">
    <source>
        <dbReference type="EMBL" id="RED50890.1"/>
    </source>
</evidence>
<evidence type="ECO:0000256" key="3">
    <source>
        <dbReference type="ARBA" id="ARBA00013208"/>
    </source>
</evidence>
<evidence type="ECO:0000313" key="12">
    <source>
        <dbReference type="Proteomes" id="UP000256845"/>
    </source>
</evidence>
<dbReference type="GO" id="GO:0016020">
    <property type="term" value="C:membrane"/>
    <property type="evidence" value="ECO:0007669"/>
    <property type="project" value="UniProtKB-SubCell"/>
</dbReference>
<evidence type="ECO:0000256" key="1">
    <source>
        <dbReference type="ARBA" id="ARBA00000677"/>
    </source>
</evidence>
<dbReference type="PANTHER" id="PTHR43390:SF1">
    <property type="entry name" value="CHLOROPLAST PROCESSING PEPTIDASE"/>
    <property type="match status" value="1"/>
</dbReference>
<feature type="active site" evidence="7">
    <location>
        <position position="115"/>
    </location>
</feature>
<evidence type="ECO:0000256" key="9">
    <source>
        <dbReference type="RuleBase" id="RU362042"/>
    </source>
</evidence>
<evidence type="ECO:0000259" key="10">
    <source>
        <dbReference type="Pfam" id="PF10502"/>
    </source>
</evidence>
<sequence>MAEKLKTENSKSTDKVERKEESWLETVKTLGWAVGIALVVRTFFFEPFNIPSGSMIPTLLVGDYMFVNKMSYGYSKYSLPKAFIPFEGRIFSDIPERGDVAVFRKPSDTSIDYVKRIIGLPGDEIEVRSGVLHINGAPVSRRKVDIDSLDMDKRLDLNFPGSNANGGDKDFQMYVETLPNGREHYILESGGDDMRNDNTGVYTVPEGHYFAMGDNRDNSLDSRYPTVGFVPHENLIGKATFFFFSIDDDAHWYLPWTWPGAIRYGRLLNSID</sequence>
<evidence type="ECO:0000256" key="6">
    <source>
        <dbReference type="ARBA" id="ARBA00022801"/>
    </source>
</evidence>
<dbReference type="GO" id="GO:0004252">
    <property type="term" value="F:serine-type endopeptidase activity"/>
    <property type="evidence" value="ECO:0007669"/>
    <property type="project" value="InterPro"/>
</dbReference>